<accession>A0A8D0IBS2</accession>
<dbReference type="GO" id="GO:0042101">
    <property type="term" value="C:T cell receptor complex"/>
    <property type="evidence" value="ECO:0007669"/>
    <property type="project" value="UniProtKB-KW"/>
</dbReference>
<dbReference type="SMART" id="SM00406">
    <property type="entry name" value="IGv"/>
    <property type="match status" value="1"/>
</dbReference>
<dbReference type="SMART" id="SM00409">
    <property type="entry name" value="IG"/>
    <property type="match status" value="1"/>
</dbReference>
<evidence type="ECO:0000259" key="10">
    <source>
        <dbReference type="PROSITE" id="PS50835"/>
    </source>
</evidence>
<evidence type="ECO:0000256" key="6">
    <source>
        <dbReference type="ARBA" id="ARBA00023180"/>
    </source>
</evidence>
<dbReference type="InterPro" id="IPR013106">
    <property type="entry name" value="Ig_V-set"/>
</dbReference>
<dbReference type="Ensembl" id="ENSSSCT00065022561.1">
    <property type="protein sequence ID" value="ENSSSCP00065009151.1"/>
    <property type="gene ID" value="ENSSSCG00065017008.1"/>
</dbReference>
<keyword evidence="3 9" id="KW-0732">Signal</keyword>
<evidence type="ECO:0000256" key="2">
    <source>
        <dbReference type="ARBA" id="ARBA00022475"/>
    </source>
</evidence>
<dbReference type="InterPro" id="IPR036179">
    <property type="entry name" value="Ig-like_dom_sf"/>
</dbReference>
<evidence type="ECO:0000256" key="4">
    <source>
        <dbReference type="ARBA" id="ARBA00023136"/>
    </source>
</evidence>
<evidence type="ECO:0000256" key="5">
    <source>
        <dbReference type="ARBA" id="ARBA00023157"/>
    </source>
</evidence>
<dbReference type="InterPro" id="IPR007110">
    <property type="entry name" value="Ig-like_dom"/>
</dbReference>
<dbReference type="AlphaFoldDB" id="A0A8D0IBS2"/>
<dbReference type="Gene3D" id="2.60.40.10">
    <property type="entry name" value="Immunoglobulins"/>
    <property type="match status" value="1"/>
</dbReference>
<evidence type="ECO:0000256" key="3">
    <source>
        <dbReference type="ARBA" id="ARBA00022729"/>
    </source>
</evidence>
<dbReference type="InterPro" id="IPR013783">
    <property type="entry name" value="Ig-like_fold"/>
</dbReference>
<evidence type="ECO:0000313" key="12">
    <source>
        <dbReference type="Proteomes" id="UP000694724"/>
    </source>
</evidence>
<evidence type="ECO:0000256" key="1">
    <source>
        <dbReference type="ARBA" id="ARBA00004236"/>
    </source>
</evidence>
<dbReference type="PANTHER" id="PTHR19339:SF8">
    <property type="entry name" value="IG-LIKE DOMAIN-CONTAINING PROTEIN"/>
    <property type="match status" value="1"/>
</dbReference>
<protein>
    <recommendedName>
        <fullName evidence="10">Ig-like domain-containing protein</fullName>
    </recommendedName>
</protein>
<keyword evidence="8" id="KW-0391">Immunity</keyword>
<name>A0A8D0IBS2_PIG</name>
<dbReference type="InterPro" id="IPR051896">
    <property type="entry name" value="TCR_alpha_variable"/>
</dbReference>
<dbReference type="PROSITE" id="PS50835">
    <property type="entry name" value="IG_LIKE"/>
    <property type="match status" value="1"/>
</dbReference>
<dbReference type="Pfam" id="PF07686">
    <property type="entry name" value="V-set"/>
    <property type="match status" value="1"/>
</dbReference>
<feature type="signal peptide" evidence="9">
    <location>
        <begin position="1"/>
        <end position="22"/>
    </location>
</feature>
<keyword evidence="6" id="KW-0325">Glycoprotein</keyword>
<evidence type="ECO:0000256" key="9">
    <source>
        <dbReference type="SAM" id="SignalP"/>
    </source>
</evidence>
<dbReference type="Ensembl" id="ENSSSCT00055060375.1">
    <property type="protein sequence ID" value="ENSSSCP00055048366.1"/>
    <property type="gene ID" value="ENSSSCG00055030349.1"/>
</dbReference>
<reference evidence="11" key="1">
    <citation type="submission" date="2025-05" db="UniProtKB">
        <authorList>
            <consortium name="Ensembl"/>
        </authorList>
    </citation>
    <scope>IDENTIFICATION</scope>
</reference>
<sequence>MKTQIGVLLGILWIQIWLRVQMKVEQSPGILMLQEGKNSSLTCNFSVSMTSVQWFQQNPGGHITSLLYIASGIQQKGRLKSTVSTRERYSHLYIRDAQPGDSATYFCAVEAQCSPDTCSLYIKP</sequence>
<feature type="domain" description="Ig-like" evidence="10">
    <location>
        <begin position="22"/>
        <end position="110"/>
    </location>
</feature>
<comment type="subcellular location">
    <subcellularLocation>
        <location evidence="1">Cell membrane</location>
    </subcellularLocation>
</comment>
<organism evidence="11 12">
    <name type="scientific">Sus scrofa</name>
    <name type="common">Pig</name>
    <dbReference type="NCBI Taxonomy" id="9823"/>
    <lineage>
        <taxon>Eukaryota</taxon>
        <taxon>Metazoa</taxon>
        <taxon>Chordata</taxon>
        <taxon>Craniata</taxon>
        <taxon>Vertebrata</taxon>
        <taxon>Euteleostomi</taxon>
        <taxon>Mammalia</taxon>
        <taxon>Eutheria</taxon>
        <taxon>Laurasiatheria</taxon>
        <taxon>Artiodactyla</taxon>
        <taxon>Suina</taxon>
        <taxon>Suidae</taxon>
        <taxon>Sus</taxon>
    </lineage>
</organism>
<dbReference type="Proteomes" id="UP000694720">
    <property type="component" value="Unplaced"/>
</dbReference>
<keyword evidence="2" id="KW-1003">Cell membrane</keyword>
<dbReference type="InterPro" id="IPR003599">
    <property type="entry name" value="Ig_sub"/>
</dbReference>
<evidence type="ECO:0000256" key="8">
    <source>
        <dbReference type="ARBA" id="ARBA00043266"/>
    </source>
</evidence>
<evidence type="ECO:0000256" key="7">
    <source>
        <dbReference type="ARBA" id="ARBA00038651"/>
    </source>
</evidence>
<proteinExistence type="predicted"/>
<dbReference type="SUPFAM" id="SSF48726">
    <property type="entry name" value="Immunoglobulin"/>
    <property type="match status" value="1"/>
</dbReference>
<keyword evidence="4" id="KW-0472">Membrane</keyword>
<dbReference type="Proteomes" id="UP000694724">
    <property type="component" value="Unplaced"/>
</dbReference>
<dbReference type="Ensembl" id="ENSSSCT00035080043.1">
    <property type="protein sequence ID" value="ENSSSCP00035032957.1"/>
    <property type="gene ID" value="ENSSSCG00035059724.1"/>
</dbReference>
<keyword evidence="8" id="KW-1279">T cell receptor</keyword>
<keyword evidence="5" id="KW-1015">Disulfide bond</keyword>
<evidence type="ECO:0000313" key="11">
    <source>
        <dbReference type="Ensembl" id="ENSSSCP00055048366.1"/>
    </source>
</evidence>
<dbReference type="PANTHER" id="PTHR19339">
    <property type="entry name" value="T CELL RECEPTOR ALPHA VARIABLE 39"/>
    <property type="match status" value="1"/>
</dbReference>
<feature type="chain" id="PRO_5044682950" description="Ig-like domain-containing protein" evidence="9">
    <location>
        <begin position="23"/>
        <end position="124"/>
    </location>
</feature>
<comment type="subunit">
    <text evidence="7">Alpha-beta TR is a heterodimer composed of an alpha and beta chain; disulfide-linked. The alpha-beta TR is associated with the transmembrane signaling CD3 coreceptor proteins to form the TR-CD3 (TcR or TCR). The assembly of alpha-beta TR heterodimers with CD3 occurs in the endoplasmic reticulum where a single alpha-beta TR heterodimer associates with one CD3D-CD3E heterodimer, one CD3G-CD3E heterodimer and one CD247 homodimer forming a stable octameric structure. CD3D-CD3E and CD3G-CD3E heterodimers preferentially associate with TR alpha and TR beta chains, respectively. The association of the CD247 homodimer is the last step of TcR assembly in the endoplasmic reticulum and is required for transport to the cell surface.</text>
</comment>
<keyword evidence="8" id="KW-1064">Adaptive immunity</keyword>
<dbReference type="Proteomes" id="UP000694725">
    <property type="component" value="Unplaced"/>
</dbReference>